<dbReference type="RefSeq" id="WP_088858675.1">
    <property type="nucleotide sequence ID" value="NZ_CP014862.1"/>
</dbReference>
<name>A0A2Z2MND3_THEPR</name>
<evidence type="ECO:0000313" key="1">
    <source>
        <dbReference type="EMBL" id="ASJ03418.1"/>
    </source>
</evidence>
<proteinExistence type="predicted"/>
<reference evidence="1 2" key="1">
    <citation type="submission" date="2016-03" db="EMBL/GenBank/DDBJ databases">
        <title>Complete genome sequence of Thermococcus profundus strain DT5432.</title>
        <authorList>
            <person name="Oger P.M."/>
        </authorList>
    </citation>
    <scope>NUCLEOTIDE SEQUENCE [LARGE SCALE GENOMIC DNA]</scope>
    <source>
        <strain evidence="1 2">DT 5432</strain>
    </source>
</reference>
<dbReference type="KEGG" id="tprf:A3L09_09175"/>
<accession>A0A2Z2MND3</accession>
<dbReference type="GeneID" id="33320586"/>
<dbReference type="OrthoDB" id="86149at2157"/>
<dbReference type="EMBL" id="CP014862">
    <property type="protein sequence ID" value="ASJ03418.1"/>
    <property type="molecule type" value="Genomic_DNA"/>
</dbReference>
<evidence type="ECO:0000313" key="2">
    <source>
        <dbReference type="Proteomes" id="UP000250179"/>
    </source>
</evidence>
<gene>
    <name evidence="1" type="ORF">A3L09_09175</name>
</gene>
<sequence length="395" mass="42800">MVRAELPTLVLLMVLASLVAMHFAVPGSPETGTFLGICVKSNAGYSILYNGTDTVLVPEGLESGRIYRIMGRIVGEGGLSRVSGGYRVEPVNTTPSWAETVRGFYWVKGDRAYVLSPRWTELSAPLDAPKGSKIRVVGVLYGSKLYPLEYDVIGEPNGELKDGKPAQIEGVVLGHFGADNLAVVWSEGKRIYAYLPYGASIDPGLRVRILGRVRLTSRINIYVDSVEDFEVLGTPDPVPINGSTIGEVGEGKCRVVKITKGGLRLDCTELVLRGISARTGDLLNIKALNAGSYLRCLDCRVEEPRENLPNEICNPVEGKFSRISGDVEWVKVYRNGFGLANVTRGSCWVLLKLPKSLGITVSEGEHVSAYGFFTTYRGKPAFEVSSGDDLCSGNC</sequence>
<dbReference type="AlphaFoldDB" id="A0A2Z2MND3"/>
<protein>
    <submittedName>
        <fullName evidence="1">Uncharacterized protein</fullName>
    </submittedName>
</protein>
<keyword evidence="2" id="KW-1185">Reference proteome</keyword>
<dbReference type="Proteomes" id="UP000250179">
    <property type="component" value="Chromosome"/>
</dbReference>
<organism evidence="1 2">
    <name type="scientific">Thermococcus profundus</name>
    <dbReference type="NCBI Taxonomy" id="49899"/>
    <lineage>
        <taxon>Archaea</taxon>
        <taxon>Methanobacteriati</taxon>
        <taxon>Methanobacteriota</taxon>
        <taxon>Thermococci</taxon>
        <taxon>Thermococcales</taxon>
        <taxon>Thermococcaceae</taxon>
        <taxon>Thermococcus</taxon>
    </lineage>
</organism>